<evidence type="ECO:0000313" key="3">
    <source>
        <dbReference type="Proteomes" id="UP000087766"/>
    </source>
</evidence>
<accession>A0A1S3U7S6</accession>
<evidence type="ECO:0000259" key="2">
    <source>
        <dbReference type="Pfam" id="PF03732"/>
    </source>
</evidence>
<name>A0A1S3U7S6_VIGRR</name>
<organism evidence="3 4">
    <name type="scientific">Vigna radiata var. radiata</name>
    <name type="common">Mung bean</name>
    <name type="synonym">Phaseolus aureus</name>
    <dbReference type="NCBI Taxonomy" id="3916"/>
    <lineage>
        <taxon>Eukaryota</taxon>
        <taxon>Viridiplantae</taxon>
        <taxon>Streptophyta</taxon>
        <taxon>Embryophyta</taxon>
        <taxon>Tracheophyta</taxon>
        <taxon>Spermatophyta</taxon>
        <taxon>Magnoliopsida</taxon>
        <taxon>eudicotyledons</taxon>
        <taxon>Gunneridae</taxon>
        <taxon>Pentapetalae</taxon>
        <taxon>rosids</taxon>
        <taxon>fabids</taxon>
        <taxon>Fabales</taxon>
        <taxon>Fabaceae</taxon>
        <taxon>Papilionoideae</taxon>
        <taxon>50 kb inversion clade</taxon>
        <taxon>NPAAA clade</taxon>
        <taxon>indigoferoid/millettioid clade</taxon>
        <taxon>Phaseoleae</taxon>
        <taxon>Vigna</taxon>
    </lineage>
</organism>
<dbReference type="RefSeq" id="XP_014502029.1">
    <property type="nucleotide sequence ID" value="XM_014646543.1"/>
</dbReference>
<sequence length="226" mass="26702">MATRPPPPPPQPDQSEMMRMMEALMNSMQQQNAALHHPAKFNGKCTLDEADQWFRDMERIYNTKRCPEDNRLAFTEYLLIGEAKHWWSSVRMILEGSRTPITWDLFKRKFYREYFPDSVHFAKEVEFLELVQGNMFISEYCHKFENGLRGDIKLLVKGLRLRESPALVEMVQEMEKTKREAEGYPSHQSQPLRVGGPVLSRERKRNIVEDNRECSINAEKEKEKDY</sequence>
<dbReference type="GeneID" id="106762560"/>
<reference evidence="4" key="2">
    <citation type="submission" date="2025-08" db="UniProtKB">
        <authorList>
            <consortium name="RefSeq"/>
        </authorList>
    </citation>
    <scope>IDENTIFICATION</scope>
    <source>
        <tissue evidence="4">Leaf</tissue>
    </source>
</reference>
<dbReference type="Pfam" id="PF03732">
    <property type="entry name" value="Retrotrans_gag"/>
    <property type="match status" value="1"/>
</dbReference>
<feature type="region of interest" description="Disordered" evidence="1">
    <location>
        <begin position="178"/>
        <end position="205"/>
    </location>
</feature>
<dbReference type="OrthoDB" id="1936908at2759"/>
<keyword evidence="3" id="KW-1185">Reference proteome</keyword>
<dbReference type="Proteomes" id="UP000087766">
    <property type="component" value="Chromosome 1"/>
</dbReference>
<gene>
    <name evidence="4" type="primary">LOC106762560</name>
</gene>
<evidence type="ECO:0000256" key="1">
    <source>
        <dbReference type="SAM" id="MobiDB-lite"/>
    </source>
</evidence>
<protein>
    <submittedName>
        <fullName evidence="4">Uncharacterized protein LOC106762560</fullName>
    </submittedName>
</protein>
<evidence type="ECO:0000313" key="4">
    <source>
        <dbReference type="RefSeq" id="XP_014502029.1"/>
    </source>
</evidence>
<proteinExistence type="predicted"/>
<feature type="domain" description="Retrotransposon gag" evidence="2">
    <location>
        <begin position="77"/>
        <end position="147"/>
    </location>
</feature>
<dbReference type="InterPro" id="IPR005162">
    <property type="entry name" value="Retrotrans_gag_dom"/>
</dbReference>
<dbReference type="KEGG" id="vra:106762560"/>
<reference evidence="3" key="1">
    <citation type="journal article" date="2014" name="Nat. Commun.">
        <title>Genome sequence of mungbean and insights into evolution within Vigna species.</title>
        <authorList>
            <person name="Kang Y.J."/>
            <person name="Kim S.K."/>
            <person name="Kim M.Y."/>
            <person name="Lestari P."/>
            <person name="Kim K.H."/>
            <person name="Ha B.K."/>
            <person name="Jun T.H."/>
            <person name="Hwang W.J."/>
            <person name="Lee T."/>
            <person name="Lee J."/>
            <person name="Shim S."/>
            <person name="Yoon M.Y."/>
            <person name="Jang Y.E."/>
            <person name="Han K.S."/>
            <person name="Taeprayoon P."/>
            <person name="Yoon N."/>
            <person name="Somta P."/>
            <person name="Tanya P."/>
            <person name="Kim K.S."/>
            <person name="Gwag J.G."/>
            <person name="Moon J.K."/>
            <person name="Lee Y.H."/>
            <person name="Park B.S."/>
            <person name="Bombarely A."/>
            <person name="Doyle J.J."/>
            <person name="Jackson S.A."/>
            <person name="Schafleitner R."/>
            <person name="Srinives P."/>
            <person name="Varshney R.K."/>
            <person name="Lee S.H."/>
        </authorList>
    </citation>
    <scope>NUCLEOTIDE SEQUENCE [LARGE SCALE GENOMIC DNA]</scope>
    <source>
        <strain evidence="3">cv. VC1973A</strain>
    </source>
</reference>
<dbReference type="AlphaFoldDB" id="A0A1S3U7S6"/>